<keyword evidence="1" id="KW-0812">Transmembrane</keyword>
<dbReference type="InterPro" id="IPR006747">
    <property type="entry name" value="DUF599"/>
</dbReference>
<dbReference type="Pfam" id="PF04654">
    <property type="entry name" value="DUF599"/>
    <property type="match status" value="1"/>
</dbReference>
<evidence type="ECO:0000313" key="3">
    <source>
        <dbReference type="Proteomes" id="UP000027138"/>
    </source>
</evidence>
<dbReference type="OrthoDB" id="761598at2759"/>
<feature type="transmembrane region" description="Helical" evidence="1">
    <location>
        <begin position="178"/>
        <end position="195"/>
    </location>
</feature>
<feature type="transmembrane region" description="Helical" evidence="1">
    <location>
        <begin position="58"/>
        <end position="79"/>
    </location>
</feature>
<accession>A0A067JDC7</accession>
<sequence>MVGYHAYLWHCFKYKTSRTNIGVDALKRKAWFLDIKEGDDKKSMLAVQSLRNTQMATIFTATITILINTAMAAVTNNTYNASHLLSSTFFGSQTGKISVLKFGAASLFLIISFLCTSMGLGFMVDANFMINIASDELVSLTYTQKIVERGFLLALIGNRVLCITFPLLIWLFGPVPATLSSIALVWGLYGLDFLAT</sequence>
<dbReference type="AlphaFoldDB" id="A0A067JDC7"/>
<protein>
    <recommendedName>
        <fullName evidence="4">PGG domain-containing protein</fullName>
    </recommendedName>
</protein>
<keyword evidence="3" id="KW-1185">Reference proteome</keyword>
<evidence type="ECO:0000256" key="1">
    <source>
        <dbReference type="SAM" id="Phobius"/>
    </source>
</evidence>
<dbReference type="PANTHER" id="PTHR31881:SF11">
    <property type="entry name" value="PROTEIN, PUTATIVE-RELATED"/>
    <property type="match status" value="1"/>
</dbReference>
<dbReference type="Proteomes" id="UP000027138">
    <property type="component" value="Unassembled WGS sequence"/>
</dbReference>
<evidence type="ECO:0000313" key="2">
    <source>
        <dbReference type="EMBL" id="KDP21861.1"/>
    </source>
</evidence>
<gene>
    <name evidence="2" type="ORF">JCGZ_00648</name>
</gene>
<reference evidence="2 3" key="1">
    <citation type="journal article" date="2014" name="PLoS ONE">
        <title>Global Analysis of Gene Expression Profiles in Physic Nut (Jatropha curcas L.) Seedlings Exposed to Salt Stress.</title>
        <authorList>
            <person name="Zhang L."/>
            <person name="Zhang C."/>
            <person name="Wu P."/>
            <person name="Chen Y."/>
            <person name="Li M."/>
            <person name="Jiang H."/>
            <person name="Wu G."/>
        </authorList>
    </citation>
    <scope>NUCLEOTIDE SEQUENCE [LARGE SCALE GENOMIC DNA]</scope>
    <source>
        <strain evidence="3">cv. GZQX0401</strain>
        <tissue evidence="2">Young leaves</tissue>
    </source>
</reference>
<feature type="transmembrane region" description="Helical" evidence="1">
    <location>
        <begin position="99"/>
        <end position="124"/>
    </location>
</feature>
<proteinExistence type="predicted"/>
<dbReference type="PANTHER" id="PTHR31881">
    <property type="match status" value="1"/>
</dbReference>
<keyword evidence="1" id="KW-0472">Membrane</keyword>
<evidence type="ECO:0008006" key="4">
    <source>
        <dbReference type="Google" id="ProtNLM"/>
    </source>
</evidence>
<name>A0A067JDC7_JATCU</name>
<dbReference type="EMBL" id="KK915560">
    <property type="protein sequence ID" value="KDP21861.1"/>
    <property type="molecule type" value="Genomic_DNA"/>
</dbReference>
<organism evidence="2 3">
    <name type="scientific">Jatropha curcas</name>
    <name type="common">Barbados nut</name>
    <dbReference type="NCBI Taxonomy" id="180498"/>
    <lineage>
        <taxon>Eukaryota</taxon>
        <taxon>Viridiplantae</taxon>
        <taxon>Streptophyta</taxon>
        <taxon>Embryophyta</taxon>
        <taxon>Tracheophyta</taxon>
        <taxon>Spermatophyta</taxon>
        <taxon>Magnoliopsida</taxon>
        <taxon>eudicotyledons</taxon>
        <taxon>Gunneridae</taxon>
        <taxon>Pentapetalae</taxon>
        <taxon>rosids</taxon>
        <taxon>fabids</taxon>
        <taxon>Malpighiales</taxon>
        <taxon>Euphorbiaceae</taxon>
        <taxon>Crotonoideae</taxon>
        <taxon>Jatropheae</taxon>
        <taxon>Jatropha</taxon>
    </lineage>
</organism>
<keyword evidence="1" id="KW-1133">Transmembrane helix</keyword>